<feature type="transmembrane region" description="Helical" evidence="7">
    <location>
        <begin position="54"/>
        <end position="75"/>
    </location>
</feature>
<evidence type="ECO:0000313" key="9">
    <source>
        <dbReference type="EMBL" id="MDQ0118676.1"/>
    </source>
</evidence>
<feature type="domain" description="VTT" evidence="8">
    <location>
        <begin position="34"/>
        <end position="157"/>
    </location>
</feature>
<keyword evidence="5 7" id="KW-1133">Transmembrane helix</keyword>
<evidence type="ECO:0000313" key="10">
    <source>
        <dbReference type="Proteomes" id="UP001226389"/>
    </source>
</evidence>
<reference evidence="9 10" key="1">
    <citation type="submission" date="2023-07" db="EMBL/GenBank/DDBJ databases">
        <title>Sorghum-associated microbial communities from plants grown in Nebraska, USA.</title>
        <authorList>
            <person name="Schachtman D."/>
        </authorList>
    </citation>
    <scope>NUCLEOTIDE SEQUENCE [LARGE SCALE GENOMIC DNA]</scope>
    <source>
        <strain evidence="9 10">DS994</strain>
    </source>
</reference>
<evidence type="ECO:0000259" key="8">
    <source>
        <dbReference type="Pfam" id="PF09335"/>
    </source>
</evidence>
<evidence type="ECO:0000256" key="3">
    <source>
        <dbReference type="ARBA" id="ARBA00022475"/>
    </source>
</evidence>
<sequence>MPDLTSLLANSGPWLIIIVAAIMFIESGVLFPFLPGDTLLFSLGVLGADLPVPLPFLVLVAAAGAIAGNQVGYLLGRVVGRRWFREDARVLKLKHLERAEVFFERYGGRALALARFVPVARTYTPLVAGAARYSRRWFLAWNVLGAALWTVSFTLVGIWLGHVDFIAKNIDVLATLLVLVSVAPLGIEALRRRGKARRQGDVAPGTNEAD</sequence>
<name>A0ABT9UI07_9MICC</name>
<comment type="similarity">
    <text evidence="2 7">Belongs to the DedA family.</text>
</comment>
<accession>A0ABT9UI07</accession>
<keyword evidence="6 7" id="KW-0472">Membrane</keyword>
<dbReference type="Proteomes" id="UP001226389">
    <property type="component" value="Unassembled WGS sequence"/>
</dbReference>
<dbReference type="EMBL" id="JAUSSY010000006">
    <property type="protein sequence ID" value="MDQ0118676.1"/>
    <property type="molecule type" value="Genomic_DNA"/>
</dbReference>
<evidence type="ECO:0000256" key="4">
    <source>
        <dbReference type="ARBA" id="ARBA00022692"/>
    </source>
</evidence>
<evidence type="ECO:0000256" key="2">
    <source>
        <dbReference type="ARBA" id="ARBA00010792"/>
    </source>
</evidence>
<dbReference type="PANTHER" id="PTHR30353:SF0">
    <property type="entry name" value="TRANSMEMBRANE PROTEIN"/>
    <property type="match status" value="1"/>
</dbReference>
<gene>
    <name evidence="9" type="ORF">J2T22_001862</name>
</gene>
<keyword evidence="3 7" id="KW-1003">Cell membrane</keyword>
<comment type="caution">
    <text evidence="9">The sequence shown here is derived from an EMBL/GenBank/DDBJ whole genome shotgun (WGS) entry which is preliminary data.</text>
</comment>
<dbReference type="InterPro" id="IPR032816">
    <property type="entry name" value="VTT_dom"/>
</dbReference>
<evidence type="ECO:0000256" key="7">
    <source>
        <dbReference type="RuleBase" id="RU367016"/>
    </source>
</evidence>
<feature type="transmembrane region" description="Helical" evidence="7">
    <location>
        <begin position="12"/>
        <end position="34"/>
    </location>
</feature>
<evidence type="ECO:0000256" key="6">
    <source>
        <dbReference type="ARBA" id="ARBA00023136"/>
    </source>
</evidence>
<keyword evidence="4 7" id="KW-0812">Transmembrane</keyword>
<evidence type="ECO:0000256" key="1">
    <source>
        <dbReference type="ARBA" id="ARBA00004651"/>
    </source>
</evidence>
<proteinExistence type="inferred from homology"/>
<protein>
    <submittedName>
        <fullName evidence="9">Membrane-associated protein</fullName>
    </submittedName>
</protein>
<organism evidence="9 10">
    <name type="scientific">Pseudarthrobacter defluvii</name>
    <dbReference type="NCBI Taxonomy" id="410837"/>
    <lineage>
        <taxon>Bacteria</taxon>
        <taxon>Bacillati</taxon>
        <taxon>Actinomycetota</taxon>
        <taxon>Actinomycetes</taxon>
        <taxon>Micrococcales</taxon>
        <taxon>Micrococcaceae</taxon>
        <taxon>Pseudarthrobacter</taxon>
    </lineage>
</organism>
<feature type="transmembrane region" description="Helical" evidence="7">
    <location>
        <begin position="172"/>
        <end position="190"/>
    </location>
</feature>
<dbReference type="PANTHER" id="PTHR30353">
    <property type="entry name" value="INNER MEMBRANE PROTEIN DEDA-RELATED"/>
    <property type="match status" value="1"/>
</dbReference>
<dbReference type="Pfam" id="PF09335">
    <property type="entry name" value="VTT_dom"/>
    <property type="match status" value="1"/>
</dbReference>
<dbReference type="InterPro" id="IPR032818">
    <property type="entry name" value="DedA-like"/>
</dbReference>
<comment type="subcellular location">
    <subcellularLocation>
        <location evidence="1 7">Cell membrane</location>
        <topology evidence="1 7">Multi-pass membrane protein</topology>
    </subcellularLocation>
</comment>
<dbReference type="RefSeq" id="WP_307489838.1">
    <property type="nucleotide sequence ID" value="NZ_JAUSSY010000006.1"/>
</dbReference>
<evidence type="ECO:0000256" key="5">
    <source>
        <dbReference type="ARBA" id="ARBA00022989"/>
    </source>
</evidence>
<keyword evidence="10" id="KW-1185">Reference proteome</keyword>
<feature type="transmembrane region" description="Helical" evidence="7">
    <location>
        <begin position="138"/>
        <end position="160"/>
    </location>
</feature>